<organism evidence="2 3">
    <name type="scientific">Lentithecium fluviatile CBS 122367</name>
    <dbReference type="NCBI Taxonomy" id="1168545"/>
    <lineage>
        <taxon>Eukaryota</taxon>
        <taxon>Fungi</taxon>
        <taxon>Dikarya</taxon>
        <taxon>Ascomycota</taxon>
        <taxon>Pezizomycotina</taxon>
        <taxon>Dothideomycetes</taxon>
        <taxon>Pleosporomycetidae</taxon>
        <taxon>Pleosporales</taxon>
        <taxon>Massarineae</taxon>
        <taxon>Lentitheciaceae</taxon>
        <taxon>Lentithecium</taxon>
    </lineage>
</organism>
<feature type="compositionally biased region" description="Basic residues" evidence="1">
    <location>
        <begin position="151"/>
        <end position="160"/>
    </location>
</feature>
<feature type="region of interest" description="Disordered" evidence="1">
    <location>
        <begin position="137"/>
        <end position="179"/>
    </location>
</feature>
<dbReference type="OrthoDB" id="10590635at2759"/>
<evidence type="ECO:0000313" key="3">
    <source>
        <dbReference type="Proteomes" id="UP000799291"/>
    </source>
</evidence>
<dbReference type="Proteomes" id="UP000799291">
    <property type="component" value="Unassembled WGS sequence"/>
</dbReference>
<gene>
    <name evidence="2" type="ORF">K458DRAFT_406403</name>
</gene>
<protein>
    <submittedName>
        <fullName evidence="2">Uncharacterized protein</fullName>
    </submittedName>
</protein>
<evidence type="ECO:0000313" key="2">
    <source>
        <dbReference type="EMBL" id="KAF2681397.1"/>
    </source>
</evidence>
<name>A0A6G1IT16_9PLEO</name>
<evidence type="ECO:0000256" key="1">
    <source>
        <dbReference type="SAM" id="MobiDB-lite"/>
    </source>
</evidence>
<keyword evidence="3" id="KW-1185">Reference proteome</keyword>
<dbReference type="EMBL" id="MU005591">
    <property type="protein sequence ID" value="KAF2681397.1"/>
    <property type="molecule type" value="Genomic_DNA"/>
</dbReference>
<reference evidence="2" key="1">
    <citation type="journal article" date="2020" name="Stud. Mycol.">
        <title>101 Dothideomycetes genomes: a test case for predicting lifestyles and emergence of pathogens.</title>
        <authorList>
            <person name="Haridas S."/>
            <person name="Albert R."/>
            <person name="Binder M."/>
            <person name="Bloem J."/>
            <person name="Labutti K."/>
            <person name="Salamov A."/>
            <person name="Andreopoulos B."/>
            <person name="Baker S."/>
            <person name="Barry K."/>
            <person name="Bills G."/>
            <person name="Bluhm B."/>
            <person name="Cannon C."/>
            <person name="Castanera R."/>
            <person name="Culley D."/>
            <person name="Daum C."/>
            <person name="Ezra D."/>
            <person name="Gonzalez J."/>
            <person name="Henrissat B."/>
            <person name="Kuo A."/>
            <person name="Liang C."/>
            <person name="Lipzen A."/>
            <person name="Lutzoni F."/>
            <person name="Magnuson J."/>
            <person name="Mondo S."/>
            <person name="Nolan M."/>
            <person name="Ohm R."/>
            <person name="Pangilinan J."/>
            <person name="Park H.-J."/>
            <person name="Ramirez L."/>
            <person name="Alfaro M."/>
            <person name="Sun H."/>
            <person name="Tritt A."/>
            <person name="Yoshinaga Y."/>
            <person name="Zwiers L.-H."/>
            <person name="Turgeon B."/>
            <person name="Goodwin S."/>
            <person name="Spatafora J."/>
            <person name="Crous P."/>
            <person name="Grigoriev I."/>
        </authorList>
    </citation>
    <scope>NUCLEOTIDE SEQUENCE</scope>
    <source>
        <strain evidence="2">CBS 122367</strain>
    </source>
</reference>
<dbReference type="AlphaFoldDB" id="A0A6G1IT16"/>
<accession>A0A6G1IT16</accession>
<proteinExistence type="predicted"/>
<sequence>MADSSKKTVLADGNHEPLHRHFIALFDVETNISRPSSTQLVNTLCFLIRNKYGHNLPNAHEFNVILVRNKENWRMDVVRGSNVIIFGANTGSRAAALGKLAWRIEKRAAEVVLENSGLARNKGEVVEQKLVVTDAVQNSEDGSGNGVKSNRGGKRSKRKTSPYALGARRAEERTRQRRHLRAQQLLVRKRRGMIPRKQTGIVTPGTCKNRMQAVRKVKC</sequence>